<keyword evidence="4" id="KW-0539">Nucleus</keyword>
<dbReference type="GeneID" id="70237133"/>
<feature type="region of interest" description="Disordered" evidence="5">
    <location>
        <begin position="190"/>
        <end position="211"/>
    </location>
</feature>
<reference evidence="6" key="2">
    <citation type="submission" date="2021-01" db="EMBL/GenBank/DDBJ databases">
        <authorList>
            <person name="Schikora-Tamarit M.A."/>
        </authorList>
    </citation>
    <scope>NUCLEOTIDE SEQUENCE</scope>
    <source>
        <strain evidence="6">CBS6075</strain>
    </source>
</reference>
<proteinExistence type="predicted"/>
<gene>
    <name evidence="6" type="ORF">OGAPHI_005169</name>
</gene>
<dbReference type="RefSeq" id="XP_046060103.1">
    <property type="nucleotide sequence ID" value="XM_046206326.1"/>
</dbReference>
<protein>
    <recommendedName>
        <fullName evidence="8">DNA-directed RNA polymerase III subunit RPC4</fullName>
    </recommendedName>
</protein>
<evidence type="ECO:0000256" key="3">
    <source>
        <dbReference type="ARBA" id="ARBA00023163"/>
    </source>
</evidence>
<dbReference type="GO" id="GO:0003677">
    <property type="term" value="F:DNA binding"/>
    <property type="evidence" value="ECO:0007669"/>
    <property type="project" value="InterPro"/>
</dbReference>
<keyword evidence="2" id="KW-0240">DNA-directed RNA polymerase</keyword>
<sequence length="358" mass="39377">MSNNRLDSISRPSGSPSAGGAAKQSLRFKPKVVARRTKEERDSNVPVATPGVSKKPASLAKTVQRTQKLSGPRHLQNTKVVMAGPLSQGAVSVSNTGHSDRHRIVKKSSESLNLAQSLKSQVAKQPKQNADYDDSDDDTETKIDLGQSYDWNDVNTQLFPVRAERQQHFEYGEEAIPDTSIKTEFHREVSVIPDSEPSSREQSVEIKKEDPEATLSIVPDEKENVGVSNNDYQTRIEAARLEEDYREIVHRLENADIAQDGNDMLFLQLPENLDSISSAAEIKPEESVDMDSGVIGKIRVHQSGKVTIQMGATILDVTRGGVTQTVQSIVHLDQENKQCIEIGNVGEKLIASLSLTDE</sequence>
<organism evidence="6 7">
    <name type="scientific">Ogataea philodendri</name>
    <dbReference type="NCBI Taxonomy" id="1378263"/>
    <lineage>
        <taxon>Eukaryota</taxon>
        <taxon>Fungi</taxon>
        <taxon>Dikarya</taxon>
        <taxon>Ascomycota</taxon>
        <taxon>Saccharomycotina</taxon>
        <taxon>Pichiomycetes</taxon>
        <taxon>Pichiales</taxon>
        <taxon>Pichiaceae</taxon>
        <taxon>Ogataea</taxon>
    </lineage>
</organism>
<feature type="compositionally biased region" description="Low complexity" evidence="5">
    <location>
        <begin position="12"/>
        <end position="22"/>
    </location>
</feature>
<dbReference type="PANTHER" id="PTHR13408">
    <property type="entry name" value="DNA-DIRECTED RNA POLYMERASE III"/>
    <property type="match status" value="1"/>
</dbReference>
<reference evidence="6" key="1">
    <citation type="journal article" date="2021" name="Open Biol.">
        <title>Shared evolutionary footprints suggest mitochondrial oxidative damage underlies multiple complex I losses in fungi.</title>
        <authorList>
            <person name="Schikora-Tamarit M.A."/>
            <person name="Marcet-Houben M."/>
            <person name="Nosek J."/>
            <person name="Gabaldon T."/>
        </authorList>
    </citation>
    <scope>NUCLEOTIDE SEQUENCE</scope>
    <source>
        <strain evidence="6">CBS6075</strain>
    </source>
</reference>
<feature type="compositionally biased region" description="Polar residues" evidence="5">
    <location>
        <begin position="110"/>
        <end position="128"/>
    </location>
</feature>
<dbReference type="InterPro" id="IPR007811">
    <property type="entry name" value="RPC4"/>
</dbReference>
<evidence type="ECO:0000256" key="1">
    <source>
        <dbReference type="ARBA" id="ARBA00004123"/>
    </source>
</evidence>
<dbReference type="OrthoDB" id="5836119at2759"/>
<accession>A0A9P8P209</accession>
<feature type="compositionally biased region" description="Polar residues" evidence="5">
    <location>
        <begin position="1"/>
        <end position="11"/>
    </location>
</feature>
<evidence type="ECO:0000256" key="2">
    <source>
        <dbReference type="ARBA" id="ARBA00022478"/>
    </source>
</evidence>
<feature type="region of interest" description="Disordered" evidence="5">
    <location>
        <begin position="1"/>
        <end position="77"/>
    </location>
</feature>
<dbReference type="GO" id="GO:0005666">
    <property type="term" value="C:RNA polymerase III complex"/>
    <property type="evidence" value="ECO:0007669"/>
    <property type="project" value="InterPro"/>
</dbReference>
<dbReference type="GO" id="GO:0042797">
    <property type="term" value="P:tRNA transcription by RNA polymerase III"/>
    <property type="evidence" value="ECO:0007669"/>
    <property type="project" value="TreeGrafter"/>
</dbReference>
<comment type="caution">
    <text evidence="6">The sequence shown here is derived from an EMBL/GenBank/DDBJ whole genome shotgun (WGS) entry which is preliminary data.</text>
</comment>
<dbReference type="Proteomes" id="UP000769157">
    <property type="component" value="Unassembled WGS sequence"/>
</dbReference>
<evidence type="ECO:0008006" key="8">
    <source>
        <dbReference type="Google" id="ProtNLM"/>
    </source>
</evidence>
<feature type="compositionally biased region" description="Basic and acidic residues" evidence="5">
    <location>
        <begin position="197"/>
        <end position="211"/>
    </location>
</feature>
<evidence type="ECO:0000313" key="6">
    <source>
        <dbReference type="EMBL" id="KAH3663767.1"/>
    </source>
</evidence>
<evidence type="ECO:0000256" key="5">
    <source>
        <dbReference type="SAM" id="MobiDB-lite"/>
    </source>
</evidence>
<evidence type="ECO:0000313" key="7">
    <source>
        <dbReference type="Proteomes" id="UP000769157"/>
    </source>
</evidence>
<feature type="compositionally biased region" description="Basic residues" evidence="5">
    <location>
        <begin position="26"/>
        <end position="35"/>
    </location>
</feature>
<comment type="subcellular location">
    <subcellularLocation>
        <location evidence="1">Nucleus</location>
    </subcellularLocation>
</comment>
<feature type="region of interest" description="Disordered" evidence="5">
    <location>
        <begin position="89"/>
        <end position="146"/>
    </location>
</feature>
<keyword evidence="3" id="KW-0804">Transcription</keyword>
<feature type="compositionally biased region" description="Polar residues" evidence="5">
    <location>
        <begin position="61"/>
        <end position="77"/>
    </location>
</feature>
<dbReference type="AlphaFoldDB" id="A0A9P8P209"/>
<name>A0A9P8P209_9ASCO</name>
<dbReference type="PANTHER" id="PTHR13408:SF0">
    <property type="entry name" value="DNA-DIRECTED RNA POLYMERASE III SUBUNIT RPC4"/>
    <property type="match status" value="1"/>
</dbReference>
<keyword evidence="7" id="KW-1185">Reference proteome</keyword>
<dbReference type="EMBL" id="JAEUBE010000366">
    <property type="protein sequence ID" value="KAH3663767.1"/>
    <property type="molecule type" value="Genomic_DNA"/>
</dbReference>
<evidence type="ECO:0000256" key="4">
    <source>
        <dbReference type="ARBA" id="ARBA00023242"/>
    </source>
</evidence>
<dbReference type="Pfam" id="PF05132">
    <property type="entry name" value="RNA_pol_Rpc4"/>
    <property type="match status" value="1"/>
</dbReference>